<dbReference type="Pfam" id="PF05504">
    <property type="entry name" value="Spore_GerAC"/>
    <property type="match status" value="1"/>
</dbReference>
<evidence type="ECO:0000256" key="4">
    <source>
        <dbReference type="ARBA" id="ARBA00022729"/>
    </source>
</evidence>
<dbReference type="OrthoDB" id="2569624at2"/>
<dbReference type="NCBIfam" id="TIGR02887">
    <property type="entry name" value="spore_ger_x_C"/>
    <property type="match status" value="1"/>
</dbReference>
<dbReference type="STRING" id="930117.SAMN05216225_10805"/>
<comment type="subcellular location">
    <subcellularLocation>
        <location evidence="1">Membrane</location>
        <topology evidence="1">Lipid-anchor</topology>
    </subcellularLocation>
</comment>
<comment type="similarity">
    <text evidence="2">Belongs to the GerABKC lipoprotein family.</text>
</comment>
<dbReference type="PROSITE" id="PS51257">
    <property type="entry name" value="PROKAR_LIPOPROTEIN"/>
    <property type="match status" value="1"/>
</dbReference>
<keyword evidence="6" id="KW-0564">Palmitate</keyword>
<dbReference type="Gene3D" id="3.30.300.210">
    <property type="entry name" value="Nutrient germinant receptor protein C, domain 3"/>
    <property type="match status" value="1"/>
</dbReference>
<gene>
    <name evidence="10" type="ORF">SAMN05216225_10805</name>
</gene>
<feature type="domain" description="Spore germination protein N-terminal" evidence="9">
    <location>
        <begin position="23"/>
        <end position="201"/>
    </location>
</feature>
<dbReference type="Gene3D" id="6.20.190.10">
    <property type="entry name" value="Nutrient germinant receptor protein C, domain 1"/>
    <property type="match status" value="1"/>
</dbReference>
<evidence type="ECO:0000259" key="9">
    <source>
        <dbReference type="Pfam" id="PF25198"/>
    </source>
</evidence>
<evidence type="ECO:0000256" key="7">
    <source>
        <dbReference type="ARBA" id="ARBA00023288"/>
    </source>
</evidence>
<dbReference type="InterPro" id="IPR038501">
    <property type="entry name" value="Spore_GerAC_C_sf"/>
</dbReference>
<dbReference type="GO" id="GO:0016020">
    <property type="term" value="C:membrane"/>
    <property type="evidence" value="ECO:0007669"/>
    <property type="project" value="UniProtKB-SubCell"/>
</dbReference>
<evidence type="ECO:0000256" key="5">
    <source>
        <dbReference type="ARBA" id="ARBA00023136"/>
    </source>
</evidence>
<dbReference type="Proteomes" id="UP000183988">
    <property type="component" value="Unassembled WGS sequence"/>
</dbReference>
<dbReference type="EMBL" id="FQVW01000080">
    <property type="protein sequence ID" value="SHG88972.1"/>
    <property type="molecule type" value="Genomic_DNA"/>
</dbReference>
<dbReference type="GO" id="GO:0009847">
    <property type="term" value="P:spore germination"/>
    <property type="evidence" value="ECO:0007669"/>
    <property type="project" value="InterPro"/>
</dbReference>
<evidence type="ECO:0000313" key="10">
    <source>
        <dbReference type="EMBL" id="SHG88972.1"/>
    </source>
</evidence>
<dbReference type="AlphaFoldDB" id="A0A1M5NHK8"/>
<evidence type="ECO:0000256" key="6">
    <source>
        <dbReference type="ARBA" id="ARBA00023139"/>
    </source>
</evidence>
<dbReference type="InterPro" id="IPR008844">
    <property type="entry name" value="Spore_GerAC-like"/>
</dbReference>
<sequence length="392" mass="44374">MVNKAFKIVTFFVPLVLLVGCWDDIEIEDRGFLSGVAVDLAGEQEEKLYFELTHQIVVPSGLGSTTQPGGGRAFRNLSQTGESIFKINRDISRQANRKINVEHLNIALFSTDIIEKEGVFPKILDIFVRQQSMRRGLKLAVAEGKAKELFYVQTEHVKIPAQYLSELLENREVPITVEPTRVGDIQEALLQNRSFALPQLTLFSDNSVNYSGIAAIRGKTGQWVGTIYEEEAKGRNFIFGRNLQGNLTTTMDGELLTVNITKGGRKVTLKNKDKHNLKFDVDIEVEASIAEYYGTIDVMTKETNDKFSKALEDEIKEQSELAIAKLKDELKVDIFDFDDYLTMYHYELWKEVEDDWDYGENYFSKSDININVNAIILDPGSSFKVKQDGGEQ</sequence>
<keyword evidence="7" id="KW-0449">Lipoprotein</keyword>
<dbReference type="InterPro" id="IPR046953">
    <property type="entry name" value="Spore_GerAC-like_C"/>
</dbReference>
<keyword evidence="4" id="KW-0732">Signal</keyword>
<dbReference type="Pfam" id="PF25198">
    <property type="entry name" value="Spore_GerAC_N"/>
    <property type="match status" value="1"/>
</dbReference>
<evidence type="ECO:0000256" key="2">
    <source>
        <dbReference type="ARBA" id="ARBA00007886"/>
    </source>
</evidence>
<evidence type="ECO:0000313" key="11">
    <source>
        <dbReference type="Proteomes" id="UP000183988"/>
    </source>
</evidence>
<protein>
    <submittedName>
        <fullName evidence="10">Spore germination protein</fullName>
    </submittedName>
</protein>
<dbReference type="RefSeq" id="WP_072892073.1">
    <property type="nucleotide sequence ID" value="NZ_FQVW01000080.1"/>
</dbReference>
<name>A0A1M5NHK8_9BACI</name>
<organism evidence="10 11">
    <name type="scientific">Ornithinibacillus halophilus</name>
    <dbReference type="NCBI Taxonomy" id="930117"/>
    <lineage>
        <taxon>Bacteria</taxon>
        <taxon>Bacillati</taxon>
        <taxon>Bacillota</taxon>
        <taxon>Bacilli</taxon>
        <taxon>Bacillales</taxon>
        <taxon>Bacillaceae</taxon>
        <taxon>Ornithinibacillus</taxon>
    </lineage>
</organism>
<dbReference type="PANTHER" id="PTHR35789">
    <property type="entry name" value="SPORE GERMINATION PROTEIN B3"/>
    <property type="match status" value="1"/>
</dbReference>
<dbReference type="PANTHER" id="PTHR35789:SF1">
    <property type="entry name" value="SPORE GERMINATION PROTEIN B3"/>
    <property type="match status" value="1"/>
</dbReference>
<reference evidence="10 11" key="1">
    <citation type="submission" date="2016-11" db="EMBL/GenBank/DDBJ databases">
        <authorList>
            <person name="Jaros S."/>
            <person name="Januszkiewicz K."/>
            <person name="Wedrychowicz H."/>
        </authorList>
    </citation>
    <scope>NUCLEOTIDE SEQUENCE [LARGE SCALE GENOMIC DNA]</scope>
    <source>
        <strain evidence="10 11">IBRC-M 10683</strain>
    </source>
</reference>
<dbReference type="InterPro" id="IPR057336">
    <property type="entry name" value="GerAC_N"/>
</dbReference>
<keyword evidence="5" id="KW-0472">Membrane</keyword>
<proteinExistence type="inferred from homology"/>
<feature type="domain" description="Spore germination GerAC-like C-terminal" evidence="8">
    <location>
        <begin position="211"/>
        <end position="380"/>
    </location>
</feature>
<accession>A0A1M5NHK8</accession>
<keyword evidence="11" id="KW-1185">Reference proteome</keyword>
<keyword evidence="3" id="KW-0309">Germination</keyword>
<evidence type="ECO:0000259" key="8">
    <source>
        <dbReference type="Pfam" id="PF05504"/>
    </source>
</evidence>
<evidence type="ECO:0000256" key="1">
    <source>
        <dbReference type="ARBA" id="ARBA00004635"/>
    </source>
</evidence>
<evidence type="ECO:0000256" key="3">
    <source>
        <dbReference type="ARBA" id="ARBA00022544"/>
    </source>
</evidence>